<dbReference type="GO" id="GO:0051604">
    <property type="term" value="P:protein maturation"/>
    <property type="evidence" value="ECO:0007669"/>
    <property type="project" value="TreeGrafter"/>
</dbReference>
<dbReference type="KEGG" id="sjv:SJAV_19050"/>
<feature type="domain" description="PurM-like C-terminal" evidence="3">
    <location>
        <begin position="179"/>
        <end position="323"/>
    </location>
</feature>
<dbReference type="PANTHER" id="PTHR30303:SF0">
    <property type="entry name" value="CARBAMOYL DEHYDRATASE HYPE"/>
    <property type="match status" value="1"/>
</dbReference>
<proteinExistence type="inferred from homology"/>
<dbReference type="Pfam" id="PF00586">
    <property type="entry name" value="AIRS"/>
    <property type="match status" value="1"/>
</dbReference>
<dbReference type="PIRSF" id="PIRSF005644">
    <property type="entry name" value="Hdrgns_mtr_HypE"/>
    <property type="match status" value="1"/>
</dbReference>
<dbReference type="InterPro" id="IPR036921">
    <property type="entry name" value="PurM-like_N_sf"/>
</dbReference>
<sequence>MSDPKSVITLLHGAGGAYMHNLIKEYFLKLDDNFGEVGLGVLDDAAVINGIVFTTDSYTVRPIFFRGGDIGRLAVSGTVNDIAMMGGDPIALSLAVVIEEGFSKSDLAKIVESIKRTCEEANVHIVTGDTKVMERNSLDKIVINTGGIGIASEELKHNFNVLRKSREVKYEWLVPMNIRDGDKIIVSGTIGDHAIAILSSREGVEFESNIQSDVMPLNKMMKKVLEVGGIADAKDPTRGGLADLLNDWAEKSGLGIYIKESEIPVKEEVSSAIEFLGLDLLELGNEGKAVLAVSPEMARDVLETLHSTPWGKDASIIGEVRKDIEGVILETVVGGKRLVTRPTGDPVPRIC</sequence>
<evidence type="ECO:0000259" key="2">
    <source>
        <dbReference type="Pfam" id="PF00586"/>
    </source>
</evidence>
<name>A0AAT9GSY0_9CREN</name>
<dbReference type="InterPro" id="IPR036676">
    <property type="entry name" value="PurM-like_C_sf"/>
</dbReference>
<dbReference type="RefSeq" id="WP_369609513.1">
    <property type="nucleotide sequence ID" value="NZ_AP031322.1"/>
</dbReference>
<dbReference type="CDD" id="cd02197">
    <property type="entry name" value="HypE"/>
    <property type="match status" value="1"/>
</dbReference>
<feature type="domain" description="PurM-like N-terminal" evidence="2">
    <location>
        <begin position="43"/>
        <end position="151"/>
    </location>
</feature>
<accession>A0AAT9GSY0</accession>
<dbReference type="PANTHER" id="PTHR30303">
    <property type="entry name" value="HYDROGENASE ISOENZYMES FORMATION PROTEIN HYPE"/>
    <property type="match status" value="1"/>
</dbReference>
<gene>
    <name evidence="4" type="primary">hypE_1</name>
    <name evidence="4" type="ORF">SJAV_19050</name>
</gene>
<dbReference type="GeneID" id="92354857"/>
<reference evidence="4" key="1">
    <citation type="submission" date="2024-03" db="EMBL/GenBank/DDBJ databases">
        <title>Complete genome sequence of Sulfurisphaera javensis strain KD-1.</title>
        <authorList>
            <person name="Sakai H."/>
            <person name="Nur N."/>
            <person name="Suwanto A."/>
            <person name="Kurosawa N."/>
        </authorList>
    </citation>
    <scope>NUCLEOTIDE SEQUENCE</scope>
    <source>
        <strain evidence="4">KD-1</strain>
    </source>
</reference>
<dbReference type="InterPro" id="IPR016188">
    <property type="entry name" value="PurM-like_N"/>
</dbReference>
<dbReference type="InterPro" id="IPR010918">
    <property type="entry name" value="PurM-like_C_dom"/>
</dbReference>
<dbReference type="SUPFAM" id="SSF55326">
    <property type="entry name" value="PurM N-terminal domain-like"/>
    <property type="match status" value="1"/>
</dbReference>
<organism evidence="4">
    <name type="scientific">Sulfurisphaera javensis</name>
    <dbReference type="NCBI Taxonomy" id="2049879"/>
    <lineage>
        <taxon>Archaea</taxon>
        <taxon>Thermoproteota</taxon>
        <taxon>Thermoprotei</taxon>
        <taxon>Sulfolobales</taxon>
        <taxon>Sulfolobaceae</taxon>
        <taxon>Sulfurisphaera</taxon>
    </lineage>
</organism>
<dbReference type="Gene3D" id="3.90.650.10">
    <property type="entry name" value="PurM-like C-terminal domain"/>
    <property type="match status" value="1"/>
</dbReference>
<evidence type="ECO:0000259" key="3">
    <source>
        <dbReference type="Pfam" id="PF02769"/>
    </source>
</evidence>
<dbReference type="AlphaFoldDB" id="A0AAT9GSY0"/>
<evidence type="ECO:0000256" key="1">
    <source>
        <dbReference type="ARBA" id="ARBA00006243"/>
    </source>
</evidence>
<dbReference type="EMBL" id="AP031322">
    <property type="protein sequence ID" value="BFH73961.1"/>
    <property type="molecule type" value="Genomic_DNA"/>
</dbReference>
<dbReference type="SUPFAM" id="SSF56042">
    <property type="entry name" value="PurM C-terminal domain-like"/>
    <property type="match status" value="1"/>
</dbReference>
<evidence type="ECO:0000313" key="4">
    <source>
        <dbReference type="EMBL" id="BFH73961.1"/>
    </source>
</evidence>
<dbReference type="InterPro" id="IPR011854">
    <property type="entry name" value="HypE"/>
</dbReference>
<dbReference type="Gene3D" id="3.30.1330.10">
    <property type="entry name" value="PurM-like, N-terminal domain"/>
    <property type="match status" value="1"/>
</dbReference>
<dbReference type="Pfam" id="PF02769">
    <property type="entry name" value="AIRS_C"/>
    <property type="match status" value="1"/>
</dbReference>
<protein>
    <submittedName>
        <fullName evidence="4">Hydrogenase expression/formation protein HypE</fullName>
    </submittedName>
</protein>
<comment type="similarity">
    <text evidence="1">Belongs to the HypE family.</text>
</comment>